<feature type="domain" description="Carbamoyltransferase" evidence="2">
    <location>
        <begin position="2"/>
        <end position="266"/>
    </location>
</feature>
<accession>A0A917JDT8</accession>
<organism evidence="4 5">
    <name type="scientific">Mucilaginibacter galii</name>
    <dbReference type="NCBI Taxonomy" id="2005073"/>
    <lineage>
        <taxon>Bacteria</taxon>
        <taxon>Pseudomonadati</taxon>
        <taxon>Bacteroidota</taxon>
        <taxon>Sphingobacteriia</taxon>
        <taxon>Sphingobacteriales</taxon>
        <taxon>Sphingobacteriaceae</taxon>
        <taxon>Mucilaginibacter</taxon>
    </lineage>
</organism>
<dbReference type="EMBL" id="BMDO01000011">
    <property type="protein sequence ID" value="GGI52271.1"/>
    <property type="molecule type" value="Genomic_DNA"/>
</dbReference>
<dbReference type="GO" id="GO:0016740">
    <property type="term" value="F:transferase activity"/>
    <property type="evidence" value="ECO:0007669"/>
    <property type="project" value="UniProtKB-KW"/>
</dbReference>
<dbReference type="InterPro" id="IPR003696">
    <property type="entry name" value="Carbtransf_dom"/>
</dbReference>
<dbReference type="InterPro" id="IPR038152">
    <property type="entry name" value="Carbam_trans_C_sf"/>
</dbReference>
<evidence type="ECO:0000256" key="1">
    <source>
        <dbReference type="ARBA" id="ARBA00006129"/>
    </source>
</evidence>
<dbReference type="Gene3D" id="3.90.870.20">
    <property type="entry name" value="Carbamoyltransferase, C-terminal domain"/>
    <property type="match status" value="1"/>
</dbReference>
<dbReference type="Gene3D" id="3.30.420.40">
    <property type="match status" value="1"/>
</dbReference>
<gene>
    <name evidence="4" type="ORF">GCM10011425_34830</name>
</gene>
<dbReference type="Pfam" id="PF02543">
    <property type="entry name" value="Carbam_trans_N"/>
    <property type="match status" value="1"/>
</dbReference>
<evidence type="ECO:0000313" key="4">
    <source>
        <dbReference type="EMBL" id="GGI52271.1"/>
    </source>
</evidence>
<feature type="domain" description="Carbamoyltransferase C-terminal" evidence="3">
    <location>
        <begin position="306"/>
        <end position="468"/>
    </location>
</feature>
<dbReference type="AlphaFoldDB" id="A0A917JDT8"/>
<evidence type="ECO:0000259" key="2">
    <source>
        <dbReference type="Pfam" id="PF02543"/>
    </source>
</evidence>
<comment type="caution">
    <text evidence="4">The sequence shown here is derived from an EMBL/GenBank/DDBJ whole genome shotgun (WGS) entry which is preliminary data.</text>
</comment>
<keyword evidence="5" id="KW-1185">Reference proteome</keyword>
<dbReference type="InterPro" id="IPR043129">
    <property type="entry name" value="ATPase_NBD"/>
</dbReference>
<proteinExistence type="inferred from homology"/>
<dbReference type="CDD" id="cd24033">
    <property type="entry name" value="ASKHA_NBD_NodU_CmcH-like_N"/>
    <property type="match status" value="1"/>
</dbReference>
<protein>
    <submittedName>
        <fullName evidence="4">Transferase</fullName>
    </submittedName>
</protein>
<reference evidence="4" key="1">
    <citation type="journal article" date="2014" name="Int. J. Syst. Evol. Microbiol.">
        <title>Complete genome sequence of Corynebacterium casei LMG S-19264T (=DSM 44701T), isolated from a smear-ripened cheese.</title>
        <authorList>
            <consortium name="US DOE Joint Genome Institute (JGI-PGF)"/>
            <person name="Walter F."/>
            <person name="Albersmeier A."/>
            <person name="Kalinowski J."/>
            <person name="Ruckert C."/>
        </authorList>
    </citation>
    <scope>NUCLEOTIDE SEQUENCE</scope>
    <source>
        <strain evidence="4">CCM 8711</strain>
    </source>
</reference>
<dbReference type="InterPro" id="IPR031730">
    <property type="entry name" value="Carbam_trans_C"/>
</dbReference>
<evidence type="ECO:0000259" key="3">
    <source>
        <dbReference type="Pfam" id="PF16861"/>
    </source>
</evidence>
<name>A0A917JDT8_9SPHI</name>
<dbReference type="SUPFAM" id="SSF53067">
    <property type="entry name" value="Actin-like ATPase domain"/>
    <property type="match status" value="1"/>
</dbReference>
<keyword evidence="4" id="KW-0808">Transferase</keyword>
<dbReference type="Pfam" id="PF16861">
    <property type="entry name" value="Carbam_trans_C"/>
    <property type="match status" value="1"/>
</dbReference>
<dbReference type="PANTHER" id="PTHR34847:SF1">
    <property type="entry name" value="NODULATION PROTEIN U"/>
    <property type="match status" value="1"/>
</dbReference>
<dbReference type="PANTHER" id="PTHR34847">
    <property type="entry name" value="NODULATION PROTEIN U"/>
    <property type="match status" value="1"/>
</dbReference>
<sequence length="473" mass="52613">MIEKERLTKKKHDRGFSLEMVEYVLGDMKVEELDAVAISINPQDAHTIMAQKGGKKYVNGPREMEKFDFEEFEVWIKGVKLPAYQVQHHIAHIASGFYLSNFDYAQGISYDASYSPEEQTSLKCELNGNFVESCGTLHLNAGILYDQCTRALFGDWSHAGKTMGLAGWGRPQDIPYRINSISESIALAKDVVGHFDREVIAATAQLWLEKDIKRVLERSVAGLNPIVVSGGTALNVVANRHYYNTGNDVFIPPFCTDAGLAVGGALYVLHHIFNHPRQNYTSKQIAFLGKNYGGEVTDTGNLDHVADMLIAGNPVFWHQGRSEVGPRALTHRSIFGRPDSIEVKHHISEQIKGREAFRPVAPIIKAEACSRYFDIESCRLTDFMLVNAKVLDDRLKGVTHIDGTARVQTISKEFNPTVWKLLDMMEQATGIPVLINTSLNISGPICETHTDSLSTFRKAGTGLLWLDGKIHVA</sequence>
<dbReference type="Proteomes" id="UP000662074">
    <property type="component" value="Unassembled WGS sequence"/>
</dbReference>
<comment type="similarity">
    <text evidence="1">Belongs to the NodU/CmcH family.</text>
</comment>
<reference evidence="4" key="2">
    <citation type="submission" date="2020-09" db="EMBL/GenBank/DDBJ databases">
        <authorList>
            <person name="Sun Q."/>
            <person name="Sedlacek I."/>
        </authorList>
    </citation>
    <scope>NUCLEOTIDE SEQUENCE</scope>
    <source>
        <strain evidence="4">CCM 8711</strain>
    </source>
</reference>
<evidence type="ECO:0000313" key="5">
    <source>
        <dbReference type="Proteomes" id="UP000662074"/>
    </source>
</evidence>
<dbReference type="InterPro" id="IPR051338">
    <property type="entry name" value="NodU/CmcH_Carbamoyltrnsfr"/>
</dbReference>